<evidence type="ECO:0000256" key="5">
    <source>
        <dbReference type="SAM" id="SignalP"/>
    </source>
</evidence>
<comment type="catalytic activity">
    <reaction evidence="4">
        <text>Hydrolysis of terminal, non-reducing alpha-D-galactose residues in alpha-D-galactosides, including galactose oligosaccharides, galactomannans and galactolipids.</text>
        <dbReference type="EC" id="3.2.1.22"/>
    </reaction>
</comment>
<dbReference type="InterPro" id="IPR013785">
    <property type="entry name" value="Aldolase_TIM"/>
</dbReference>
<keyword evidence="4" id="KW-1015">Disulfide bond</keyword>
<dbReference type="PANTHER" id="PTHR11452">
    <property type="entry name" value="ALPHA-GALACTOSIDASE/ALPHA-N-ACETYLGALACTOSAMINIDASE"/>
    <property type="match status" value="1"/>
</dbReference>
<dbReference type="Proteomes" id="UP000570514">
    <property type="component" value="Unassembled WGS sequence"/>
</dbReference>
<accession>A0A846MW71</accession>
<dbReference type="PRINTS" id="PR00740">
    <property type="entry name" value="GLHYDRLASE27"/>
</dbReference>
<keyword evidence="7" id="KW-1185">Reference proteome</keyword>
<dbReference type="SUPFAM" id="SSF51445">
    <property type="entry name" value="(Trans)glycosidases"/>
    <property type="match status" value="1"/>
</dbReference>
<evidence type="ECO:0000256" key="3">
    <source>
        <dbReference type="ARBA" id="ARBA00023295"/>
    </source>
</evidence>
<dbReference type="InterPro" id="IPR002241">
    <property type="entry name" value="Glyco_hydro_27"/>
</dbReference>
<keyword evidence="5" id="KW-0732">Signal</keyword>
<evidence type="ECO:0000256" key="4">
    <source>
        <dbReference type="RuleBase" id="RU361168"/>
    </source>
</evidence>
<comment type="caution">
    <text evidence="6">The sequence shown here is derived from an EMBL/GenBank/DDBJ whole genome shotgun (WGS) entry which is preliminary data.</text>
</comment>
<dbReference type="PANTHER" id="PTHR11452:SF42">
    <property type="entry name" value="ALPHA-GALACTOSIDASE"/>
    <property type="match status" value="1"/>
</dbReference>
<sequence>MRLLPILAAATCLAGTAFAATLAPTPPMGWNSWDAYGLTITEAQFRENVAELVKLKPYGWTYAVIDEGWYMENPFGKGLAERKYKLDGNGLLLPALSRFPSAEKADGLKPLGDYVHAQGLKFGVHVIRGIPKDAVTANLPIAGTTFKAADAADTTDLCPWDDGNFGIKDNAAGQAYYDTMVKKYADWGVDFIKVDCIADHPYKPKEIRQIAKAIKNSGREIVLSLSPGPTNISHAAEVGELAQMWRIADDSWDSWSFKPANWPNGLETGFEKLAEWSQYAKPGNWPDADMLPFGSLTPNPGWGEARQSRLTPEETKSWFTLWAIARSPLILGANLTKLDEPLKALLTNKELIAVNQTAWESHAVNYKSGDTLVVWEAKTGPREKPVVYRAYFNLAKTDVDLSISLTEPKKYISLFDGKDYAVAAPDGKKRLQAKLSPHASAIFRVE</sequence>
<dbReference type="GO" id="GO:0004557">
    <property type="term" value="F:alpha-galactosidase activity"/>
    <property type="evidence" value="ECO:0007669"/>
    <property type="project" value="UniProtKB-EC"/>
</dbReference>
<dbReference type="EMBL" id="JAASRM010000001">
    <property type="protein sequence ID" value="NIK87764.1"/>
    <property type="molecule type" value="Genomic_DNA"/>
</dbReference>
<evidence type="ECO:0000313" key="7">
    <source>
        <dbReference type="Proteomes" id="UP000570514"/>
    </source>
</evidence>
<keyword evidence="2 4" id="KW-0378">Hydrolase</keyword>
<feature type="chain" id="PRO_5032508968" description="Alpha-galactosidase" evidence="5">
    <location>
        <begin position="20"/>
        <end position="446"/>
    </location>
</feature>
<dbReference type="AlphaFoldDB" id="A0A846MW71"/>
<dbReference type="CDD" id="cd14792">
    <property type="entry name" value="GH27"/>
    <property type="match status" value="1"/>
</dbReference>
<evidence type="ECO:0000256" key="1">
    <source>
        <dbReference type="ARBA" id="ARBA00009743"/>
    </source>
</evidence>
<dbReference type="GO" id="GO:0005975">
    <property type="term" value="P:carbohydrate metabolic process"/>
    <property type="evidence" value="ECO:0007669"/>
    <property type="project" value="InterPro"/>
</dbReference>
<comment type="similarity">
    <text evidence="1 4">Belongs to the glycosyl hydrolase 27 family.</text>
</comment>
<evidence type="ECO:0000256" key="2">
    <source>
        <dbReference type="ARBA" id="ARBA00022801"/>
    </source>
</evidence>
<proteinExistence type="inferred from homology"/>
<dbReference type="Pfam" id="PF16499">
    <property type="entry name" value="Melibiase_2"/>
    <property type="match status" value="1"/>
</dbReference>
<dbReference type="RefSeq" id="WP_167081649.1">
    <property type="nucleotide sequence ID" value="NZ_BAAADC010000001.1"/>
</dbReference>
<dbReference type="Gene3D" id="3.20.20.70">
    <property type="entry name" value="Aldolase class I"/>
    <property type="match status" value="1"/>
</dbReference>
<feature type="signal peptide" evidence="5">
    <location>
        <begin position="1"/>
        <end position="19"/>
    </location>
</feature>
<name>A0A846MW71_9PROT</name>
<evidence type="ECO:0000313" key="6">
    <source>
        <dbReference type="EMBL" id="NIK87764.1"/>
    </source>
</evidence>
<dbReference type="InterPro" id="IPR017853">
    <property type="entry name" value="GH"/>
</dbReference>
<protein>
    <recommendedName>
        <fullName evidence="4">Alpha-galactosidase</fullName>
        <ecNumber evidence="4">3.2.1.22</ecNumber>
    </recommendedName>
    <alternativeName>
        <fullName evidence="4">Melibiase</fullName>
    </alternativeName>
</protein>
<keyword evidence="3 4" id="KW-0326">Glycosidase</keyword>
<organism evidence="6 7">
    <name type="scientific">Rhizomicrobium palustre</name>
    <dbReference type="NCBI Taxonomy" id="189966"/>
    <lineage>
        <taxon>Bacteria</taxon>
        <taxon>Pseudomonadati</taxon>
        <taxon>Pseudomonadota</taxon>
        <taxon>Alphaproteobacteria</taxon>
        <taxon>Micropepsales</taxon>
        <taxon>Micropepsaceae</taxon>
        <taxon>Rhizomicrobium</taxon>
    </lineage>
</organism>
<gene>
    <name evidence="6" type="ORF">FHS83_001082</name>
</gene>
<reference evidence="6 7" key="1">
    <citation type="submission" date="2020-03" db="EMBL/GenBank/DDBJ databases">
        <title>Genomic Encyclopedia of Type Strains, Phase IV (KMG-IV): sequencing the most valuable type-strain genomes for metagenomic binning, comparative biology and taxonomic classification.</title>
        <authorList>
            <person name="Goeker M."/>
        </authorList>
    </citation>
    <scope>NUCLEOTIDE SEQUENCE [LARGE SCALE GENOMIC DNA]</scope>
    <source>
        <strain evidence="6 7">DSM 19867</strain>
    </source>
</reference>
<dbReference type="EC" id="3.2.1.22" evidence="4"/>